<evidence type="ECO:0000256" key="7">
    <source>
        <dbReference type="HAMAP-Rule" id="MF_00503"/>
    </source>
</evidence>
<dbReference type="GO" id="GO:0005840">
    <property type="term" value="C:ribosome"/>
    <property type="evidence" value="ECO:0007669"/>
    <property type="project" value="UniProtKB-KW"/>
</dbReference>
<dbReference type="InterPro" id="IPR009027">
    <property type="entry name" value="Ribosomal_bL9/RNase_H1_N"/>
</dbReference>
<comment type="function">
    <text evidence="7">Binds to the 23S rRNA.</text>
</comment>
<dbReference type="Pfam" id="PF03948">
    <property type="entry name" value="Ribosomal_L9_C"/>
    <property type="match status" value="1"/>
</dbReference>
<dbReference type="EMBL" id="LBFC01000022">
    <property type="protein sequence ID" value="ONN26769.1"/>
    <property type="molecule type" value="Genomic_DNA"/>
</dbReference>
<evidence type="ECO:0000256" key="2">
    <source>
        <dbReference type="ARBA" id="ARBA00022730"/>
    </source>
</evidence>
<evidence type="ECO:0000256" key="4">
    <source>
        <dbReference type="ARBA" id="ARBA00022980"/>
    </source>
</evidence>
<dbReference type="InterPro" id="IPR020069">
    <property type="entry name" value="Ribosomal_bL9_C"/>
</dbReference>
<keyword evidence="5 7" id="KW-0687">Ribonucleoprotein</keyword>
<organism evidence="10 11">
    <name type="scientific">Thermosipho affectus</name>
    <dbReference type="NCBI Taxonomy" id="660294"/>
    <lineage>
        <taxon>Bacteria</taxon>
        <taxon>Thermotogati</taxon>
        <taxon>Thermotogota</taxon>
        <taxon>Thermotogae</taxon>
        <taxon>Thermotogales</taxon>
        <taxon>Fervidobacteriaceae</taxon>
        <taxon>Thermosipho</taxon>
    </lineage>
</organism>
<comment type="similarity">
    <text evidence="1 7">Belongs to the bacterial ribosomal protein bL9 family.</text>
</comment>
<dbReference type="Pfam" id="PF01281">
    <property type="entry name" value="Ribosomal_L9_N"/>
    <property type="match status" value="1"/>
</dbReference>
<keyword evidence="8" id="KW-0175">Coiled coil</keyword>
<evidence type="ECO:0000256" key="1">
    <source>
        <dbReference type="ARBA" id="ARBA00010605"/>
    </source>
</evidence>
<dbReference type="PANTHER" id="PTHR21368">
    <property type="entry name" value="50S RIBOSOMAL PROTEIN L9"/>
    <property type="match status" value="1"/>
</dbReference>
<protein>
    <recommendedName>
        <fullName evidence="6 7">Large ribosomal subunit protein bL9</fullName>
    </recommendedName>
</protein>
<proteinExistence type="inferred from homology"/>
<name>A0ABX3IHV5_9BACT</name>
<evidence type="ECO:0000256" key="6">
    <source>
        <dbReference type="ARBA" id="ARBA00035292"/>
    </source>
</evidence>
<sequence>MKVVLLRDVPKIGKKGEIKNVSDGYARNFLIPKGLALEATPKVLKRLEDERKKAEEEKARKKKENEEILKNLQKYFYKILVKAGESGKLFGALTSSDIADAILKFSGIKIDKKHIILDKPIKNVGIYDILIKFPEGVSGKIKVEVVQEGKN</sequence>
<evidence type="ECO:0000313" key="10">
    <source>
        <dbReference type="EMBL" id="ONN26769.1"/>
    </source>
</evidence>
<evidence type="ECO:0000259" key="9">
    <source>
        <dbReference type="PROSITE" id="PS00651"/>
    </source>
</evidence>
<keyword evidence="3 7" id="KW-0694">RNA-binding</keyword>
<evidence type="ECO:0000256" key="8">
    <source>
        <dbReference type="SAM" id="Coils"/>
    </source>
</evidence>
<dbReference type="NCBIfam" id="TIGR00158">
    <property type="entry name" value="L9"/>
    <property type="match status" value="1"/>
</dbReference>
<dbReference type="HAMAP" id="MF_00503">
    <property type="entry name" value="Ribosomal_bL9"/>
    <property type="match status" value="1"/>
</dbReference>
<keyword evidence="2 7" id="KW-0699">rRNA-binding</keyword>
<keyword evidence="4 7" id="KW-0689">Ribosomal protein</keyword>
<accession>A0ABX3IHV5</accession>
<gene>
    <name evidence="7" type="primary">rplI</name>
    <name evidence="10" type="ORF">XJ44_07860</name>
</gene>
<dbReference type="InterPro" id="IPR000244">
    <property type="entry name" value="Ribosomal_bL9"/>
</dbReference>
<evidence type="ECO:0000313" key="11">
    <source>
        <dbReference type="Proteomes" id="UP000242616"/>
    </source>
</evidence>
<evidence type="ECO:0000256" key="3">
    <source>
        <dbReference type="ARBA" id="ARBA00022884"/>
    </source>
</evidence>
<dbReference type="Gene3D" id="3.40.5.10">
    <property type="entry name" value="Ribosomal protein L9, N-terminal domain"/>
    <property type="match status" value="1"/>
</dbReference>
<dbReference type="InterPro" id="IPR020594">
    <property type="entry name" value="Ribosomal_bL9_bac/chp"/>
</dbReference>
<dbReference type="InterPro" id="IPR020070">
    <property type="entry name" value="Ribosomal_bL9_N"/>
</dbReference>
<dbReference type="SUPFAM" id="SSF55653">
    <property type="entry name" value="Ribosomal protein L9 C-domain"/>
    <property type="match status" value="1"/>
</dbReference>
<evidence type="ECO:0000256" key="5">
    <source>
        <dbReference type="ARBA" id="ARBA00023274"/>
    </source>
</evidence>
<dbReference type="Proteomes" id="UP000242616">
    <property type="component" value="Unassembled WGS sequence"/>
</dbReference>
<dbReference type="Gene3D" id="3.10.430.100">
    <property type="entry name" value="Ribosomal protein L9, C-terminal domain"/>
    <property type="match status" value="1"/>
</dbReference>
<feature type="coiled-coil region" evidence="8">
    <location>
        <begin position="37"/>
        <end position="72"/>
    </location>
</feature>
<dbReference type="InterPro" id="IPR036791">
    <property type="entry name" value="Ribosomal_bL9_C_sf"/>
</dbReference>
<keyword evidence="11" id="KW-1185">Reference proteome</keyword>
<reference evidence="10 11" key="1">
    <citation type="submission" date="2015-06" db="EMBL/GenBank/DDBJ databases">
        <title>Genome sequencing of Thermotogales isolates from hydrothermal vents.</title>
        <authorList>
            <person name="Haverkamp T.H."/>
            <person name="Kublanov I.V."/>
            <person name="Nesbo C.L."/>
        </authorList>
    </citation>
    <scope>NUCLEOTIDE SEQUENCE [LARGE SCALE GENOMIC DNA]</scope>
    <source>
        <strain evidence="11">ik275mar</strain>
    </source>
</reference>
<comment type="caution">
    <text evidence="10">The sequence shown here is derived from an EMBL/GenBank/DDBJ whole genome shotgun (WGS) entry which is preliminary data.</text>
</comment>
<dbReference type="PROSITE" id="PS00651">
    <property type="entry name" value="RIBOSOMAL_L9"/>
    <property type="match status" value="1"/>
</dbReference>
<dbReference type="InterPro" id="IPR036935">
    <property type="entry name" value="Ribosomal_bL9_N_sf"/>
</dbReference>
<feature type="domain" description="Ribosomal protein L9" evidence="9">
    <location>
        <begin position="13"/>
        <end position="40"/>
    </location>
</feature>
<dbReference type="RefSeq" id="WP_075666433.1">
    <property type="nucleotide sequence ID" value="NZ_LBFC01000022.1"/>
</dbReference>
<dbReference type="SUPFAM" id="SSF55658">
    <property type="entry name" value="L9 N-domain-like"/>
    <property type="match status" value="1"/>
</dbReference>